<reference evidence="3" key="1">
    <citation type="submission" date="2021-04" db="EMBL/GenBank/DDBJ databases">
        <title>Dactylosporangium aurantiacum NRRL B-8018 full assembly.</title>
        <authorList>
            <person name="Hartkoorn R.C."/>
            <person name="Beaudoing E."/>
            <person name="Hot D."/>
        </authorList>
    </citation>
    <scope>NUCLEOTIDE SEQUENCE</scope>
    <source>
        <strain evidence="3">NRRL B-8018</strain>
    </source>
</reference>
<evidence type="ECO:0000256" key="1">
    <source>
        <dbReference type="SAM" id="Phobius"/>
    </source>
</evidence>
<feature type="chain" id="PRO_5040475686" description="ABC transporter permease" evidence="2">
    <location>
        <begin position="24"/>
        <end position="368"/>
    </location>
</feature>
<organism evidence="3 4">
    <name type="scientific">Dactylosporangium aurantiacum</name>
    <dbReference type="NCBI Taxonomy" id="35754"/>
    <lineage>
        <taxon>Bacteria</taxon>
        <taxon>Bacillati</taxon>
        <taxon>Actinomycetota</taxon>
        <taxon>Actinomycetes</taxon>
        <taxon>Micromonosporales</taxon>
        <taxon>Micromonosporaceae</taxon>
        <taxon>Dactylosporangium</taxon>
    </lineage>
</organism>
<keyword evidence="1" id="KW-0472">Membrane</keyword>
<feature type="transmembrane region" description="Helical" evidence="1">
    <location>
        <begin position="229"/>
        <end position="247"/>
    </location>
</feature>
<dbReference type="AlphaFoldDB" id="A0A9Q9IFR4"/>
<dbReference type="Proteomes" id="UP001058003">
    <property type="component" value="Chromosome"/>
</dbReference>
<sequence length="368" mass="36267">MRPRPARHRRSALSVLIAGVALAAALATVEASASDDAHRRADRALGSDLVVTGPLDAATVERLQLLRPVDLMAAGVTGPARVGRTATEVVAWDDDGAAGLLLSRAADAGVVDHVGAGELVLDRHTADDLGLAVGDRVPVSTAVGARELLVTGIAMDTGLGVGATVSWSDAPALFGDARPSVAHVKLAAGTPVAGARGEVAGIAGAGATVRTRTEVVAAAEPIGPAPPPAAALLVLLATVLLAGALLARPLVEQPGNGQSLVEQPGNGQSLVEQPGNGQPVVGQAEGGLDAARRGAADAGGAALLGAAVGTGAGAAVVALLDLGTVVPWTRLGWFVAAGAVVGLAATMVRGRVTATGPRPDARDPKSPR</sequence>
<evidence type="ECO:0000313" key="4">
    <source>
        <dbReference type="Proteomes" id="UP001058003"/>
    </source>
</evidence>
<feature type="signal peptide" evidence="2">
    <location>
        <begin position="1"/>
        <end position="23"/>
    </location>
</feature>
<dbReference type="RefSeq" id="WP_162189878.1">
    <property type="nucleotide sequence ID" value="NZ_CP073767.1"/>
</dbReference>
<dbReference type="EMBL" id="CP073767">
    <property type="protein sequence ID" value="UWZ55232.1"/>
    <property type="molecule type" value="Genomic_DNA"/>
</dbReference>
<evidence type="ECO:0000313" key="3">
    <source>
        <dbReference type="EMBL" id="UWZ55232.1"/>
    </source>
</evidence>
<accession>A0A9Q9IFR4</accession>
<keyword evidence="4" id="KW-1185">Reference proteome</keyword>
<dbReference type="KEGG" id="daur:Daura_02890"/>
<evidence type="ECO:0008006" key="5">
    <source>
        <dbReference type="Google" id="ProtNLM"/>
    </source>
</evidence>
<protein>
    <recommendedName>
        <fullName evidence="5">ABC transporter permease</fullName>
    </recommendedName>
</protein>
<feature type="transmembrane region" description="Helical" evidence="1">
    <location>
        <begin position="331"/>
        <end position="348"/>
    </location>
</feature>
<keyword evidence="2" id="KW-0732">Signal</keyword>
<keyword evidence="1" id="KW-0812">Transmembrane</keyword>
<evidence type="ECO:0000256" key="2">
    <source>
        <dbReference type="SAM" id="SignalP"/>
    </source>
</evidence>
<keyword evidence="1" id="KW-1133">Transmembrane helix</keyword>
<feature type="transmembrane region" description="Helical" evidence="1">
    <location>
        <begin position="301"/>
        <end position="319"/>
    </location>
</feature>
<gene>
    <name evidence="3" type="ORF">Daura_02890</name>
</gene>
<proteinExistence type="predicted"/>
<name>A0A9Q9IFR4_9ACTN</name>